<dbReference type="Proteomes" id="UP000515154">
    <property type="component" value="Linkage group LG22"/>
</dbReference>
<dbReference type="InterPro" id="IPR036915">
    <property type="entry name" value="Cyclin-like_sf"/>
</dbReference>
<keyword evidence="2" id="KW-0862">Zinc</keyword>
<reference evidence="8" key="1">
    <citation type="submission" date="2025-08" db="UniProtKB">
        <authorList>
            <consortium name="RefSeq"/>
        </authorList>
    </citation>
    <scope>IDENTIFICATION</scope>
</reference>
<dbReference type="InterPro" id="IPR054078">
    <property type="entry name" value="BRF2-like_C"/>
</dbReference>
<keyword evidence="1" id="KW-0479">Metal-binding</keyword>
<dbReference type="InterPro" id="IPR000812">
    <property type="entry name" value="TFIIB"/>
</dbReference>
<evidence type="ECO:0000256" key="2">
    <source>
        <dbReference type="ARBA" id="ARBA00022833"/>
    </source>
</evidence>
<protein>
    <submittedName>
        <fullName evidence="8">Transcription factor IIIB 50 kDa subunit-like</fullName>
    </submittedName>
</protein>
<accession>A0A6P7THJ7</accession>
<dbReference type="GO" id="GO:0005634">
    <property type="term" value="C:nucleus"/>
    <property type="evidence" value="ECO:0007669"/>
    <property type="project" value="TreeGrafter"/>
</dbReference>
<gene>
    <name evidence="8" type="primary">LOC115223286</name>
</gene>
<dbReference type="GO" id="GO:0008270">
    <property type="term" value="F:zinc ion binding"/>
    <property type="evidence" value="ECO:0007669"/>
    <property type="project" value="UniProtKB-KW"/>
</dbReference>
<keyword evidence="4" id="KW-0804">Transcription</keyword>
<evidence type="ECO:0000256" key="1">
    <source>
        <dbReference type="ARBA" id="ARBA00022771"/>
    </source>
</evidence>
<name>A0A6P7THJ7_9MOLL</name>
<evidence type="ECO:0000256" key="3">
    <source>
        <dbReference type="ARBA" id="ARBA00023015"/>
    </source>
</evidence>
<dbReference type="Pfam" id="PF00382">
    <property type="entry name" value="TFIIB"/>
    <property type="match status" value="1"/>
</dbReference>
<feature type="domain" description="BRF2-like C-terminal" evidence="6">
    <location>
        <begin position="188"/>
        <end position="292"/>
    </location>
</feature>
<dbReference type="PANTHER" id="PTHR11618:SF13">
    <property type="entry name" value="TRANSCRIPTION INITIATION FACTOR IIB"/>
    <property type="match status" value="1"/>
</dbReference>
<evidence type="ECO:0000256" key="4">
    <source>
        <dbReference type="ARBA" id="ARBA00023163"/>
    </source>
</evidence>
<sequence length="380" mass="43201">MSDVMDLECPSCGERAIMKDYHGTDEHYVCVECGFLLESSGLVSSKYDVGGEIKQFVPSKADHSKASKCPGFQNLVSYLETICLLLKVLPEIEELAKDHFNTLYNLHVVKYKGMESKEYLALGCVYISCRQHNALYTLLEIAKLARCNVFNLGNAYKTAIQLLGLSLEQSGIGALSRQLFSQSNLTVAVISRAHELLHLSNKFWLVSGRNPVGLLLAVSYISWKTEKPVERCKISAQKYCKEHKLTFSPMVKQRIGEIEKVLFHLALELPWVKTEPIKERLPFLVNDILNYQKSLILEMERNINNEKNSEEQFPFISKNNYGEILPPIMKKKVKKVEESEPYSVALVTCCDESDSEDLDQLDVDDYIKSEKEIEALKNLE</sequence>
<evidence type="ECO:0000313" key="8">
    <source>
        <dbReference type="RefSeq" id="XP_029649655.1"/>
    </source>
</evidence>
<dbReference type="Gene3D" id="1.10.472.10">
    <property type="entry name" value="Cyclin-like"/>
    <property type="match status" value="1"/>
</dbReference>
<dbReference type="PANTHER" id="PTHR11618">
    <property type="entry name" value="TRANSCRIPTION INITIATION FACTOR IIB-RELATED"/>
    <property type="match status" value="1"/>
</dbReference>
<dbReference type="AlphaFoldDB" id="A0A6P7THJ7"/>
<keyword evidence="3" id="KW-0805">Transcription regulation</keyword>
<dbReference type="KEGG" id="osn:115223286"/>
<evidence type="ECO:0000259" key="6">
    <source>
        <dbReference type="Pfam" id="PF21886"/>
    </source>
</evidence>
<dbReference type="SUPFAM" id="SSF47954">
    <property type="entry name" value="Cyclin-like"/>
    <property type="match status" value="1"/>
</dbReference>
<feature type="domain" description="Transcription factor TFIIB cyclin-like" evidence="5">
    <location>
        <begin position="76"/>
        <end position="158"/>
    </location>
</feature>
<dbReference type="Pfam" id="PF21886">
    <property type="entry name" value="BRF2-like_C_cyclin_rpt"/>
    <property type="match status" value="1"/>
</dbReference>
<keyword evidence="1" id="KW-0863">Zinc-finger</keyword>
<evidence type="ECO:0000313" key="7">
    <source>
        <dbReference type="Proteomes" id="UP000515154"/>
    </source>
</evidence>
<dbReference type="InterPro" id="IPR013150">
    <property type="entry name" value="TFIIB_cyclin"/>
</dbReference>
<proteinExistence type="predicted"/>
<dbReference type="GO" id="GO:0017025">
    <property type="term" value="F:TBP-class protein binding"/>
    <property type="evidence" value="ECO:0007669"/>
    <property type="project" value="InterPro"/>
</dbReference>
<organism evidence="7 8">
    <name type="scientific">Octopus sinensis</name>
    <name type="common">East Asian common octopus</name>
    <dbReference type="NCBI Taxonomy" id="2607531"/>
    <lineage>
        <taxon>Eukaryota</taxon>
        <taxon>Metazoa</taxon>
        <taxon>Spiralia</taxon>
        <taxon>Lophotrochozoa</taxon>
        <taxon>Mollusca</taxon>
        <taxon>Cephalopoda</taxon>
        <taxon>Coleoidea</taxon>
        <taxon>Octopodiformes</taxon>
        <taxon>Octopoda</taxon>
        <taxon>Incirrata</taxon>
        <taxon>Octopodidae</taxon>
        <taxon>Octopus</taxon>
    </lineage>
</organism>
<evidence type="ECO:0000259" key="5">
    <source>
        <dbReference type="Pfam" id="PF00382"/>
    </source>
</evidence>
<dbReference type="RefSeq" id="XP_029649655.1">
    <property type="nucleotide sequence ID" value="XM_029793795.2"/>
</dbReference>
<dbReference type="GO" id="GO:0070897">
    <property type="term" value="P:transcription preinitiation complex assembly"/>
    <property type="evidence" value="ECO:0007669"/>
    <property type="project" value="InterPro"/>
</dbReference>
<keyword evidence="7" id="KW-1185">Reference proteome</keyword>
<dbReference type="GO" id="GO:0097550">
    <property type="term" value="C:transcription preinitiation complex"/>
    <property type="evidence" value="ECO:0007669"/>
    <property type="project" value="TreeGrafter"/>
</dbReference>